<reference evidence="4" key="1">
    <citation type="journal article" date="2013" name="Nature">
        <title>Draft genome of the wheat A-genome progenitor Triticum urartu.</title>
        <authorList>
            <person name="Ling H.Q."/>
            <person name="Zhao S."/>
            <person name="Liu D."/>
            <person name="Wang J."/>
            <person name="Sun H."/>
            <person name="Zhang C."/>
            <person name="Fan H."/>
            <person name="Li D."/>
            <person name="Dong L."/>
            <person name="Tao Y."/>
            <person name="Gao C."/>
            <person name="Wu H."/>
            <person name="Li Y."/>
            <person name="Cui Y."/>
            <person name="Guo X."/>
            <person name="Zheng S."/>
            <person name="Wang B."/>
            <person name="Yu K."/>
            <person name="Liang Q."/>
            <person name="Yang W."/>
            <person name="Lou X."/>
            <person name="Chen J."/>
            <person name="Feng M."/>
            <person name="Jian J."/>
            <person name="Zhang X."/>
            <person name="Luo G."/>
            <person name="Jiang Y."/>
            <person name="Liu J."/>
            <person name="Wang Z."/>
            <person name="Sha Y."/>
            <person name="Zhang B."/>
            <person name="Wu H."/>
            <person name="Tang D."/>
            <person name="Shen Q."/>
            <person name="Xue P."/>
            <person name="Zou S."/>
            <person name="Wang X."/>
            <person name="Liu X."/>
            <person name="Wang F."/>
            <person name="Yang Y."/>
            <person name="An X."/>
            <person name="Dong Z."/>
            <person name="Zhang K."/>
            <person name="Zhang X."/>
            <person name="Luo M.C."/>
            <person name="Dvorak J."/>
            <person name="Tong Y."/>
            <person name="Wang J."/>
            <person name="Yang H."/>
            <person name="Li Z."/>
            <person name="Wang D."/>
            <person name="Zhang A."/>
            <person name="Wang J."/>
        </authorList>
    </citation>
    <scope>NUCLEOTIDE SEQUENCE</scope>
    <source>
        <strain evidence="4">cv. G1812</strain>
    </source>
</reference>
<feature type="signal peptide" evidence="2">
    <location>
        <begin position="1"/>
        <end position="18"/>
    </location>
</feature>
<evidence type="ECO:0000313" key="4">
    <source>
        <dbReference type="Proteomes" id="UP000015106"/>
    </source>
</evidence>
<keyword evidence="4" id="KW-1185">Reference proteome</keyword>
<feature type="chain" id="PRO_5035919315" evidence="2">
    <location>
        <begin position="19"/>
        <end position="75"/>
    </location>
</feature>
<keyword evidence="2" id="KW-0732">Signal</keyword>
<evidence type="ECO:0000313" key="3">
    <source>
        <dbReference type="EnsemblPlants" id="TuG1812G0400000216.01.T02.cds393944"/>
    </source>
</evidence>
<proteinExistence type="predicted"/>
<feature type="region of interest" description="Disordered" evidence="1">
    <location>
        <begin position="55"/>
        <end position="75"/>
    </location>
</feature>
<dbReference type="EnsemblPlants" id="TuG1812G0400000216.01.T02">
    <property type="protein sequence ID" value="TuG1812G0400000216.01.T02.cds393944"/>
    <property type="gene ID" value="TuG1812G0400000216.01"/>
</dbReference>
<name>A0A8R7Q0Y4_TRIUA</name>
<organism evidence="3 4">
    <name type="scientific">Triticum urartu</name>
    <name type="common">Red wild einkorn</name>
    <name type="synonym">Crithodium urartu</name>
    <dbReference type="NCBI Taxonomy" id="4572"/>
    <lineage>
        <taxon>Eukaryota</taxon>
        <taxon>Viridiplantae</taxon>
        <taxon>Streptophyta</taxon>
        <taxon>Embryophyta</taxon>
        <taxon>Tracheophyta</taxon>
        <taxon>Spermatophyta</taxon>
        <taxon>Magnoliopsida</taxon>
        <taxon>Liliopsida</taxon>
        <taxon>Poales</taxon>
        <taxon>Poaceae</taxon>
        <taxon>BOP clade</taxon>
        <taxon>Pooideae</taxon>
        <taxon>Triticodae</taxon>
        <taxon>Triticeae</taxon>
        <taxon>Triticinae</taxon>
        <taxon>Triticum</taxon>
    </lineage>
</organism>
<dbReference type="Proteomes" id="UP000015106">
    <property type="component" value="Chromosome 4"/>
</dbReference>
<evidence type="ECO:0000256" key="2">
    <source>
        <dbReference type="SAM" id="SignalP"/>
    </source>
</evidence>
<gene>
    <name evidence="3" type="primary">LOC125553390</name>
</gene>
<reference evidence="3" key="3">
    <citation type="submission" date="2022-06" db="UniProtKB">
        <authorList>
            <consortium name="EnsemblPlants"/>
        </authorList>
    </citation>
    <scope>IDENTIFICATION</scope>
</reference>
<protein>
    <submittedName>
        <fullName evidence="3">Uncharacterized protein</fullName>
    </submittedName>
</protein>
<dbReference type="AlphaFoldDB" id="A0A8R7Q0Y4"/>
<accession>A0A8R7Q0Y4</accession>
<reference evidence="3" key="2">
    <citation type="submission" date="2018-03" db="EMBL/GenBank/DDBJ databases">
        <title>The Triticum urartu genome reveals the dynamic nature of wheat genome evolution.</title>
        <authorList>
            <person name="Ling H."/>
            <person name="Ma B."/>
            <person name="Shi X."/>
            <person name="Liu H."/>
            <person name="Dong L."/>
            <person name="Sun H."/>
            <person name="Cao Y."/>
            <person name="Gao Q."/>
            <person name="Zheng S."/>
            <person name="Li Y."/>
            <person name="Yu Y."/>
            <person name="Du H."/>
            <person name="Qi M."/>
            <person name="Li Y."/>
            <person name="Yu H."/>
            <person name="Cui Y."/>
            <person name="Wang N."/>
            <person name="Chen C."/>
            <person name="Wu H."/>
            <person name="Zhao Y."/>
            <person name="Zhang J."/>
            <person name="Li Y."/>
            <person name="Zhou W."/>
            <person name="Zhang B."/>
            <person name="Hu W."/>
            <person name="Eijk M."/>
            <person name="Tang J."/>
            <person name="Witsenboer H."/>
            <person name="Zhao S."/>
            <person name="Li Z."/>
            <person name="Zhang A."/>
            <person name="Wang D."/>
            <person name="Liang C."/>
        </authorList>
    </citation>
    <scope>NUCLEOTIDE SEQUENCE [LARGE SCALE GENOMIC DNA]</scope>
    <source>
        <strain evidence="3">cv. G1812</strain>
    </source>
</reference>
<sequence>MGHLLLLLLALLLASTRAAFHASAAAFAEVRTCSSLHARSMHDSLPRLRCGWGSDPVPASSPSACRTSALRGSGA</sequence>
<dbReference type="Gramene" id="TuG1812G0400000216.01.T02">
    <property type="protein sequence ID" value="TuG1812G0400000216.01.T02.cds393944"/>
    <property type="gene ID" value="TuG1812G0400000216.01"/>
</dbReference>
<evidence type="ECO:0000256" key="1">
    <source>
        <dbReference type="SAM" id="MobiDB-lite"/>
    </source>
</evidence>